<evidence type="ECO:0000256" key="1">
    <source>
        <dbReference type="SAM" id="Phobius"/>
    </source>
</evidence>
<comment type="caution">
    <text evidence="2">The sequence shown here is derived from an EMBL/GenBank/DDBJ whole genome shotgun (WGS) entry which is preliminary data.</text>
</comment>
<gene>
    <name evidence="2" type="ORF">NBH20_06980</name>
</gene>
<proteinExistence type="predicted"/>
<reference evidence="2 3" key="1">
    <citation type="submission" date="2022-06" db="EMBL/GenBank/DDBJ databases">
        <authorList>
            <person name="Sun Q."/>
        </authorList>
    </citation>
    <scope>NUCLEOTIDE SEQUENCE [LARGE SCALE GENOMIC DNA]</scope>
    <source>
        <strain evidence="2 3">S153</strain>
    </source>
</reference>
<name>A0ABT0V525_9HYPH</name>
<dbReference type="EMBL" id="JAMQAY010000002">
    <property type="protein sequence ID" value="MCM2400893.1"/>
    <property type="molecule type" value="Genomic_DNA"/>
</dbReference>
<evidence type="ECO:0000313" key="3">
    <source>
        <dbReference type="Proteomes" id="UP001155079"/>
    </source>
</evidence>
<dbReference type="Proteomes" id="UP001155079">
    <property type="component" value="Unassembled WGS sequence"/>
</dbReference>
<dbReference type="RefSeq" id="WP_250944467.1">
    <property type="nucleotide sequence ID" value="NZ_JAMQAY010000002.1"/>
</dbReference>
<feature type="transmembrane region" description="Helical" evidence="1">
    <location>
        <begin position="28"/>
        <end position="54"/>
    </location>
</feature>
<keyword evidence="1" id="KW-0472">Membrane</keyword>
<keyword evidence="1" id="KW-1133">Transmembrane helix</keyword>
<evidence type="ECO:0000313" key="2">
    <source>
        <dbReference type="EMBL" id="MCM2400893.1"/>
    </source>
</evidence>
<accession>A0ABT0V525</accession>
<protein>
    <submittedName>
        <fullName evidence="2">TonB C-terminal domain-containing protein</fullName>
    </submittedName>
</protein>
<dbReference type="Gene3D" id="3.30.1150.10">
    <property type="match status" value="1"/>
</dbReference>
<keyword evidence="1" id="KW-0812">Transmembrane</keyword>
<sequence length="175" mass="19389">MSEVERRIVMIEHSSRELMRRFSRRGILPARTTIVGALLAVNIFYPGFFAHVALAENDSPQSFSVQPLNNPQTADASLPENIHQQIVKNWAGFDFPPGIEGNVQLSVSVELDRSGKVVGTPAIKIVDGHLSRESLAAINATVQKVLQLSSPFKGLPVNRYDDWSTITLHLNYVKN</sequence>
<organism evidence="2 3">
    <name type="scientific">Ciceribacter sichuanensis</name>
    <dbReference type="NCBI Taxonomy" id="2949647"/>
    <lineage>
        <taxon>Bacteria</taxon>
        <taxon>Pseudomonadati</taxon>
        <taxon>Pseudomonadota</taxon>
        <taxon>Alphaproteobacteria</taxon>
        <taxon>Hyphomicrobiales</taxon>
        <taxon>Rhizobiaceae</taxon>
        <taxon>Ciceribacter</taxon>
    </lineage>
</organism>
<keyword evidence="3" id="KW-1185">Reference proteome</keyword>